<dbReference type="SUPFAM" id="SSF50891">
    <property type="entry name" value="Cyclophilin-like"/>
    <property type="match status" value="2"/>
</dbReference>
<dbReference type="InterPro" id="IPR011053">
    <property type="entry name" value="Single_hybrid_motif"/>
</dbReference>
<proteinExistence type="predicted"/>
<dbReference type="InterPro" id="IPR005482">
    <property type="entry name" value="Biotin_COase_C"/>
</dbReference>
<protein>
    <recommendedName>
        <fullName evidence="11">Urea carboxylase</fullName>
    </recommendedName>
</protein>
<evidence type="ECO:0000313" key="9">
    <source>
        <dbReference type="EMBL" id="KAF9446428.1"/>
    </source>
</evidence>
<dbReference type="SUPFAM" id="SSF51246">
    <property type="entry name" value="Rudiment single hybrid motif"/>
    <property type="match status" value="1"/>
</dbReference>
<dbReference type="PROSITE" id="PS50979">
    <property type="entry name" value="BC"/>
    <property type="match status" value="1"/>
</dbReference>
<comment type="caution">
    <text evidence="9">The sequence shown here is derived from an EMBL/GenBank/DDBJ whole genome shotgun (WGS) entry which is preliminary data.</text>
</comment>
<dbReference type="SMART" id="SM00878">
    <property type="entry name" value="Biotin_carb_C"/>
    <property type="match status" value="1"/>
</dbReference>
<dbReference type="GO" id="GO:0016874">
    <property type="term" value="F:ligase activity"/>
    <property type="evidence" value="ECO:0007669"/>
    <property type="project" value="UniProtKB-KW"/>
</dbReference>
<keyword evidence="10" id="KW-1185">Reference proteome</keyword>
<evidence type="ECO:0000256" key="5">
    <source>
        <dbReference type="ARBA" id="ARBA00023267"/>
    </source>
</evidence>
<dbReference type="Pfam" id="PF02785">
    <property type="entry name" value="Biotin_carb_C"/>
    <property type="match status" value="1"/>
</dbReference>
<keyword evidence="1" id="KW-0436">Ligase</keyword>
<dbReference type="Gene3D" id="3.30.1360.40">
    <property type="match status" value="1"/>
</dbReference>
<dbReference type="PANTHER" id="PTHR18866:SF128">
    <property type="entry name" value="UREA AMIDOLYASE"/>
    <property type="match status" value="1"/>
</dbReference>
<dbReference type="SUPFAM" id="SSF52440">
    <property type="entry name" value="PreATP-grasp domain"/>
    <property type="match status" value="1"/>
</dbReference>
<dbReference type="PROSITE" id="PS00867">
    <property type="entry name" value="CPSASE_2"/>
    <property type="match status" value="1"/>
</dbReference>
<evidence type="ECO:0000259" key="8">
    <source>
        <dbReference type="PROSITE" id="PS50979"/>
    </source>
</evidence>
<accession>A0A9P5X8H1</accession>
<dbReference type="InterPro" id="IPR005479">
    <property type="entry name" value="CPAse_ATP-bd"/>
</dbReference>
<dbReference type="SUPFAM" id="SSF56059">
    <property type="entry name" value="Glutathione synthetase ATP-binding domain-like"/>
    <property type="match status" value="1"/>
</dbReference>
<dbReference type="PROSITE" id="PS50975">
    <property type="entry name" value="ATP_GRASP"/>
    <property type="match status" value="1"/>
</dbReference>
<dbReference type="AlphaFoldDB" id="A0A9P5X8H1"/>
<keyword evidence="4 6" id="KW-0067">ATP-binding</keyword>
<dbReference type="InterPro" id="IPR011764">
    <property type="entry name" value="Biotin_carboxylation_dom"/>
</dbReference>
<dbReference type="PANTHER" id="PTHR18866">
    <property type="entry name" value="CARBOXYLASE:PYRUVATE/ACETYL-COA/PROPIONYL-COA CARBOXYLASE"/>
    <property type="match status" value="1"/>
</dbReference>
<dbReference type="Pfam" id="PF02682">
    <property type="entry name" value="CT_C_D"/>
    <property type="match status" value="1"/>
</dbReference>
<dbReference type="GO" id="GO:0005524">
    <property type="term" value="F:ATP binding"/>
    <property type="evidence" value="ECO:0007669"/>
    <property type="project" value="UniProtKB-UniRule"/>
</dbReference>
<sequence length="1276" mass="139877">MTTADDAFAKQTLLVANRGEIAVRIIRTAKKLGLRTVSVYTPADAIAPHVTMADVSVALPVPSLDPSSTDTSGPTSTTEGTAYLAPSLILDICKSYNVTLVHPGYGFLSENAEFAEMVVGAGITWLGPSPSTIRMMGMKHEARRIVQEVAVGGRDAGLELRVVPGSGGLVKDVTGTREVVESIGLPVIFKASAGGGGLGMVVCESMEDVGVAFENASARAKNLFGHSGVFVERYFPRARHVEVQVFGDGEGNVVHMGERECSTQRRHQKVIEECPSPFLEAHFGLREKMCDAAIAVCRSIQYESAGTIEFLVDDETGAFYFLEMNTRIQVEHPVTEIAYNNLDLVEMMIKHGISKREKEHSPIDMNQATYENLRRAAKGAGRVYVMEGRVYAENPAVGFLPSPGLLQNVDLGERFEWLRVDTWISTGMQVTLHFDPLLCKIIVHGSTREEAILRFAQAVNICKIQGPPNNLDYLGAVATSQVHRTGEVTTRFLDRYSYFPSAMKVTASGLDMSIQDLPGRVIGKGIPRSGPMDPIAFSIGNLLVGNDKETEGIEIIVVPGVPASFQFFSPAVVAITGRTLSVTVNGTKANMWSRVIVLSGGILQLEAKPEDEEMGGLRAYLSIQGGFPNVPKYLGSKSTSMGLGGYQGRSLVIGDFLALEDHNPAPGGDRPFTLPTEIIPNYPHDWIIYVLPGPQDDEEFLTKDGIASFYTTHWQVSPSSNRMGIRLDSSQKIQWARASGGEGGAHPSNILDNAYSLGSVNVNGDTPVLLTNEGPDMGGYICLCTVAVGELWKLGQLRPGNSIQFRRVPYTTAVEAEKHNGKYMANIQTVISGREGEHTLLDYGIQQDFEYPSRLYEKRGSEVGKHSFILRQSGDSAILADFGPMELDFFVRARIQAFVEAIDQVKLIGIKILCPCIRSVMIHYDNKTISQPELIQYLVATEQIIPVELTNMSLPSRRVILPIVLDDPWSRDATERYMRSIREEAAYLPSNVEYLAKNNGLSGAEEALKTLVSSDWIVFGVGFYLACPFLVPIDPRSRLTGQKFNPSRTFTPRGAVGIAGPVAAIYPIESPGGYQLFGRSLPAWQTWGRGKNFSTDAPWLLEPFDQVRFEPVDIAMYKKLERLFEQGQYEFQIEHTVFSMRDYTALLGSVEEDITNFRRRQQVASEDQAARERILLLEWEKGKAGQANRLLREPAEGHDGNSIPIRATLFASVWKILCKVGDAITSAKEPLLVLEAMKSEISIFPGPEHLGKVVKAFGAGVKEGALVKPGDTLIIV</sequence>
<dbReference type="SMART" id="SM00796">
    <property type="entry name" value="AHS1"/>
    <property type="match status" value="1"/>
</dbReference>
<dbReference type="Pfam" id="PF02626">
    <property type="entry name" value="CT_A_B"/>
    <property type="match status" value="1"/>
</dbReference>
<dbReference type="InterPro" id="IPR003778">
    <property type="entry name" value="CT_A_B"/>
</dbReference>
<dbReference type="GO" id="GO:0016787">
    <property type="term" value="F:hydrolase activity"/>
    <property type="evidence" value="ECO:0007669"/>
    <property type="project" value="UniProtKB-KW"/>
</dbReference>
<dbReference type="SUPFAM" id="SSF160467">
    <property type="entry name" value="PH0987 N-terminal domain-like"/>
    <property type="match status" value="1"/>
</dbReference>
<dbReference type="Pfam" id="PF00289">
    <property type="entry name" value="Biotin_carb_N"/>
    <property type="match status" value="1"/>
</dbReference>
<dbReference type="InterPro" id="IPR050856">
    <property type="entry name" value="Biotin_carboxylase_complex"/>
</dbReference>
<dbReference type="InterPro" id="IPR029000">
    <property type="entry name" value="Cyclophilin-like_dom_sf"/>
</dbReference>
<keyword evidence="3" id="KW-0378">Hydrolase</keyword>
<gene>
    <name evidence="9" type="ORF">P691DRAFT_673636</name>
</gene>
<keyword evidence="2 6" id="KW-0547">Nucleotide-binding</keyword>
<dbReference type="Gene3D" id="2.40.50.100">
    <property type="match status" value="1"/>
</dbReference>
<dbReference type="SMART" id="SM00797">
    <property type="entry name" value="AHS2"/>
    <property type="match status" value="1"/>
</dbReference>
<dbReference type="OrthoDB" id="196847at2759"/>
<dbReference type="InterPro" id="IPR005481">
    <property type="entry name" value="BC-like_N"/>
</dbReference>
<dbReference type="InterPro" id="IPR003833">
    <property type="entry name" value="CT_C_D"/>
</dbReference>
<dbReference type="InterPro" id="IPR011761">
    <property type="entry name" value="ATP-grasp"/>
</dbReference>
<dbReference type="EMBL" id="MU151246">
    <property type="protein sequence ID" value="KAF9446428.1"/>
    <property type="molecule type" value="Genomic_DNA"/>
</dbReference>
<dbReference type="GO" id="GO:0046872">
    <property type="term" value="F:metal ion binding"/>
    <property type="evidence" value="ECO:0007669"/>
    <property type="project" value="InterPro"/>
</dbReference>
<evidence type="ECO:0000256" key="3">
    <source>
        <dbReference type="ARBA" id="ARBA00022801"/>
    </source>
</evidence>
<feature type="domain" description="Biotin carboxylation" evidence="8">
    <location>
        <begin position="9"/>
        <end position="498"/>
    </location>
</feature>
<evidence type="ECO:0000256" key="2">
    <source>
        <dbReference type="ARBA" id="ARBA00022741"/>
    </source>
</evidence>
<evidence type="ECO:0000256" key="4">
    <source>
        <dbReference type="ARBA" id="ARBA00022840"/>
    </source>
</evidence>
<dbReference type="InterPro" id="IPR016185">
    <property type="entry name" value="PreATP-grasp_dom_sf"/>
</dbReference>
<evidence type="ECO:0008006" key="11">
    <source>
        <dbReference type="Google" id="ProtNLM"/>
    </source>
</evidence>
<evidence type="ECO:0000256" key="6">
    <source>
        <dbReference type="PROSITE-ProRule" id="PRU00409"/>
    </source>
</evidence>
<evidence type="ECO:0000256" key="1">
    <source>
        <dbReference type="ARBA" id="ARBA00022598"/>
    </source>
</evidence>
<name>A0A9P5X8H1_9AGAR</name>
<dbReference type="CDD" id="cd06850">
    <property type="entry name" value="biotinyl_domain"/>
    <property type="match status" value="1"/>
</dbReference>
<dbReference type="Gene3D" id="3.30.470.20">
    <property type="entry name" value="ATP-grasp fold, B domain"/>
    <property type="match status" value="1"/>
</dbReference>
<dbReference type="Proteomes" id="UP000807342">
    <property type="component" value="Unassembled WGS sequence"/>
</dbReference>
<keyword evidence="5" id="KW-0092">Biotin</keyword>
<dbReference type="InterPro" id="IPR011054">
    <property type="entry name" value="Rudment_hybrid_motif"/>
</dbReference>
<evidence type="ECO:0000313" key="10">
    <source>
        <dbReference type="Proteomes" id="UP000807342"/>
    </source>
</evidence>
<dbReference type="SUPFAM" id="SSF51230">
    <property type="entry name" value="Single hybrid motif"/>
    <property type="match status" value="1"/>
</dbReference>
<organism evidence="9 10">
    <name type="scientific">Macrolepiota fuliginosa MF-IS2</name>
    <dbReference type="NCBI Taxonomy" id="1400762"/>
    <lineage>
        <taxon>Eukaryota</taxon>
        <taxon>Fungi</taxon>
        <taxon>Dikarya</taxon>
        <taxon>Basidiomycota</taxon>
        <taxon>Agaricomycotina</taxon>
        <taxon>Agaricomycetes</taxon>
        <taxon>Agaricomycetidae</taxon>
        <taxon>Agaricales</taxon>
        <taxon>Agaricineae</taxon>
        <taxon>Agaricaceae</taxon>
        <taxon>Macrolepiota</taxon>
    </lineage>
</organism>
<feature type="domain" description="ATP-grasp" evidence="7">
    <location>
        <begin position="154"/>
        <end position="353"/>
    </location>
</feature>
<reference evidence="9" key="1">
    <citation type="submission" date="2020-11" db="EMBL/GenBank/DDBJ databases">
        <authorList>
            <consortium name="DOE Joint Genome Institute"/>
            <person name="Ahrendt S."/>
            <person name="Riley R."/>
            <person name="Andreopoulos W."/>
            <person name="Labutti K."/>
            <person name="Pangilinan J."/>
            <person name="Ruiz-Duenas F.J."/>
            <person name="Barrasa J.M."/>
            <person name="Sanchez-Garcia M."/>
            <person name="Camarero S."/>
            <person name="Miyauchi S."/>
            <person name="Serrano A."/>
            <person name="Linde D."/>
            <person name="Babiker R."/>
            <person name="Drula E."/>
            <person name="Ayuso-Fernandez I."/>
            <person name="Pacheco R."/>
            <person name="Padilla G."/>
            <person name="Ferreira P."/>
            <person name="Barriuso J."/>
            <person name="Kellner H."/>
            <person name="Castanera R."/>
            <person name="Alfaro M."/>
            <person name="Ramirez L."/>
            <person name="Pisabarro A.G."/>
            <person name="Kuo A."/>
            <person name="Tritt A."/>
            <person name="Lipzen A."/>
            <person name="He G."/>
            <person name="Yan M."/>
            <person name="Ng V."/>
            <person name="Cullen D."/>
            <person name="Martin F."/>
            <person name="Rosso M.-N."/>
            <person name="Henrissat B."/>
            <person name="Hibbett D."/>
            <person name="Martinez A.T."/>
            <person name="Grigoriev I.V."/>
        </authorList>
    </citation>
    <scope>NUCLEOTIDE SEQUENCE</scope>
    <source>
        <strain evidence="9">MF-IS2</strain>
    </source>
</reference>
<dbReference type="Pfam" id="PF02786">
    <property type="entry name" value="CPSase_L_D2"/>
    <property type="match status" value="1"/>
</dbReference>
<dbReference type="Gene3D" id="2.40.100.10">
    <property type="entry name" value="Cyclophilin-like"/>
    <property type="match status" value="2"/>
</dbReference>
<evidence type="ECO:0000259" key="7">
    <source>
        <dbReference type="PROSITE" id="PS50975"/>
    </source>
</evidence>